<evidence type="ECO:0000313" key="2">
    <source>
        <dbReference type="EMBL" id="AOZ06727.1"/>
    </source>
</evidence>
<keyword evidence="1" id="KW-0812">Transmembrane</keyword>
<gene>
    <name evidence="2" type="ORF">BKK80_13560</name>
</gene>
<protein>
    <submittedName>
        <fullName evidence="2">Uncharacterized protein</fullName>
    </submittedName>
</protein>
<dbReference type="RefSeq" id="WP_071069854.1">
    <property type="nucleotide sequence ID" value="NZ_CP017754.1"/>
</dbReference>
<keyword evidence="3" id="KW-1185">Reference proteome</keyword>
<name>A0ABN4THW0_9BURK</name>
<evidence type="ECO:0000256" key="1">
    <source>
        <dbReference type="SAM" id="Phobius"/>
    </source>
</evidence>
<dbReference type="Proteomes" id="UP000177515">
    <property type="component" value="Chromosome 1"/>
</dbReference>
<accession>A0ABN4THW0</accession>
<evidence type="ECO:0000313" key="3">
    <source>
        <dbReference type="Proteomes" id="UP000177515"/>
    </source>
</evidence>
<reference evidence="2 3" key="1">
    <citation type="submission" date="2016-10" db="EMBL/GenBank/DDBJ databases">
        <title>Complete genome sequences of three Cupriavidus strains isolated from various Malaysian environments.</title>
        <authorList>
            <person name="Abdullah A.A.-A."/>
            <person name="Shafie N.A.H."/>
            <person name="Lau N.S."/>
        </authorList>
    </citation>
    <scope>NUCLEOTIDE SEQUENCE [LARGE SCALE GENOMIC DNA]</scope>
    <source>
        <strain evidence="2 3">USMAA1020</strain>
    </source>
</reference>
<dbReference type="EMBL" id="CP017754">
    <property type="protein sequence ID" value="AOZ06727.1"/>
    <property type="molecule type" value="Genomic_DNA"/>
</dbReference>
<sequence>MKKGAVTAAIWWVKVRARQLGESQSAEKGTGLPDRIRAFRRRFPLVSRLIAGQLGAFVVILTFWVAVWVIDWLPWPKG</sequence>
<keyword evidence="1" id="KW-1133">Transmembrane helix</keyword>
<keyword evidence="1" id="KW-0472">Membrane</keyword>
<proteinExistence type="predicted"/>
<feature type="transmembrane region" description="Helical" evidence="1">
    <location>
        <begin position="45"/>
        <end position="70"/>
    </location>
</feature>
<organism evidence="2 3">
    <name type="scientific">Cupriavidus malaysiensis</name>
    <dbReference type="NCBI Taxonomy" id="367825"/>
    <lineage>
        <taxon>Bacteria</taxon>
        <taxon>Pseudomonadati</taxon>
        <taxon>Pseudomonadota</taxon>
        <taxon>Betaproteobacteria</taxon>
        <taxon>Burkholderiales</taxon>
        <taxon>Burkholderiaceae</taxon>
        <taxon>Cupriavidus</taxon>
    </lineage>
</organism>